<evidence type="ECO:0000313" key="1">
    <source>
        <dbReference type="EMBL" id="KAI9161134.1"/>
    </source>
</evidence>
<gene>
    <name evidence="1" type="ORF">LWI28_014704</name>
</gene>
<dbReference type="EMBL" id="JAJSOW010000106">
    <property type="protein sequence ID" value="KAI9161134.1"/>
    <property type="molecule type" value="Genomic_DNA"/>
</dbReference>
<keyword evidence="2" id="KW-1185">Reference proteome</keyword>
<protein>
    <submittedName>
        <fullName evidence="1">Uncharacterized protein</fullName>
    </submittedName>
</protein>
<organism evidence="1 2">
    <name type="scientific">Acer negundo</name>
    <name type="common">Box elder</name>
    <dbReference type="NCBI Taxonomy" id="4023"/>
    <lineage>
        <taxon>Eukaryota</taxon>
        <taxon>Viridiplantae</taxon>
        <taxon>Streptophyta</taxon>
        <taxon>Embryophyta</taxon>
        <taxon>Tracheophyta</taxon>
        <taxon>Spermatophyta</taxon>
        <taxon>Magnoliopsida</taxon>
        <taxon>eudicotyledons</taxon>
        <taxon>Gunneridae</taxon>
        <taxon>Pentapetalae</taxon>
        <taxon>rosids</taxon>
        <taxon>malvids</taxon>
        <taxon>Sapindales</taxon>
        <taxon>Sapindaceae</taxon>
        <taxon>Hippocastanoideae</taxon>
        <taxon>Acereae</taxon>
        <taxon>Acer</taxon>
    </lineage>
</organism>
<accession>A0AAD5IE21</accession>
<name>A0AAD5IE21_ACENE</name>
<sequence length="104" mass="12375">MLERDQRRGKLVAGYAEQGVRTEQGRVRKSYEGNQHHPQKAEIYAKFEESREKVKALGYIHLSYQSVFIMNFAWRDPNAIIIKIFHRIDGFRRMINSRKYEESA</sequence>
<evidence type="ECO:0000313" key="2">
    <source>
        <dbReference type="Proteomes" id="UP001064489"/>
    </source>
</evidence>
<comment type="caution">
    <text evidence="1">The sequence shown here is derived from an EMBL/GenBank/DDBJ whole genome shotgun (WGS) entry which is preliminary data.</text>
</comment>
<reference evidence="1" key="1">
    <citation type="journal article" date="2022" name="Plant J.">
        <title>Strategies of tolerance reflected in two North American maple genomes.</title>
        <authorList>
            <person name="McEvoy S.L."/>
            <person name="Sezen U.U."/>
            <person name="Trouern-Trend A."/>
            <person name="McMahon S.M."/>
            <person name="Schaberg P.G."/>
            <person name="Yang J."/>
            <person name="Wegrzyn J.L."/>
            <person name="Swenson N.G."/>
        </authorList>
    </citation>
    <scope>NUCLEOTIDE SEQUENCE</scope>
    <source>
        <strain evidence="1">91603</strain>
    </source>
</reference>
<proteinExistence type="predicted"/>
<reference evidence="1" key="2">
    <citation type="submission" date="2023-02" db="EMBL/GenBank/DDBJ databases">
        <authorList>
            <person name="Swenson N.G."/>
            <person name="Wegrzyn J.L."/>
            <person name="Mcevoy S.L."/>
        </authorList>
    </citation>
    <scope>NUCLEOTIDE SEQUENCE</scope>
    <source>
        <strain evidence="1">91603</strain>
        <tissue evidence="1">Leaf</tissue>
    </source>
</reference>
<dbReference type="Proteomes" id="UP001064489">
    <property type="component" value="Chromosome 2"/>
</dbReference>
<dbReference type="AlphaFoldDB" id="A0AAD5IE21"/>